<organism evidence="1 2">
    <name type="scientific">Chryseobacterium vietnamense</name>
    <dbReference type="NCBI Taxonomy" id="866785"/>
    <lineage>
        <taxon>Bacteria</taxon>
        <taxon>Pseudomonadati</taxon>
        <taxon>Bacteroidota</taxon>
        <taxon>Flavobacteriia</taxon>
        <taxon>Flavobacteriales</taxon>
        <taxon>Weeksellaceae</taxon>
        <taxon>Chryseobacterium group</taxon>
        <taxon>Chryseobacterium</taxon>
    </lineage>
</organism>
<sequence length="51" mass="6252">MGKTVLHRTVFLFYNLLRSPLFSVWRWLAKNIFQECIFTEFFTIFAENTFK</sequence>
<keyword evidence="2" id="KW-1185">Reference proteome</keyword>
<accession>A0ACC6J4H5</accession>
<dbReference type="EMBL" id="JAVDQX010000001">
    <property type="protein sequence ID" value="MDR6457956.1"/>
    <property type="molecule type" value="Genomic_DNA"/>
</dbReference>
<proteinExistence type="predicted"/>
<dbReference type="Proteomes" id="UP001184833">
    <property type="component" value="Unassembled WGS sequence"/>
</dbReference>
<name>A0ACC6J4H5_9FLAO</name>
<protein>
    <submittedName>
        <fullName evidence="1">Uncharacterized protein</fullName>
    </submittedName>
</protein>
<reference evidence="1" key="1">
    <citation type="submission" date="2023-07" db="EMBL/GenBank/DDBJ databases">
        <title>Sorghum-associated microbial communities from plants grown in Nebraska, USA.</title>
        <authorList>
            <person name="Schachtman D."/>
        </authorList>
    </citation>
    <scope>NUCLEOTIDE SEQUENCE</scope>
    <source>
        <strain evidence="1">DS2329</strain>
    </source>
</reference>
<gene>
    <name evidence="1" type="ORF">J2786_001049</name>
</gene>
<evidence type="ECO:0000313" key="2">
    <source>
        <dbReference type="Proteomes" id="UP001184833"/>
    </source>
</evidence>
<comment type="caution">
    <text evidence="1">The sequence shown here is derived from an EMBL/GenBank/DDBJ whole genome shotgun (WGS) entry which is preliminary data.</text>
</comment>
<evidence type="ECO:0000313" key="1">
    <source>
        <dbReference type="EMBL" id="MDR6457956.1"/>
    </source>
</evidence>